<dbReference type="PANTHER" id="PTHR35005:SF1">
    <property type="entry name" value="2-AMINO-5-FORMYLAMINO-6-RIBOSYLAMINOPYRIMIDIN-4(3H)-ONE 5'-MONOPHOSPHATE DEFORMYLASE"/>
    <property type="match status" value="1"/>
</dbReference>
<reference evidence="6" key="3">
    <citation type="submission" date="2020-11" db="EMBL/GenBank/DDBJ databases">
        <authorList>
            <person name="Lee S.D."/>
        </authorList>
    </citation>
    <scope>NUCLEOTIDE SEQUENCE</scope>
    <source>
        <strain evidence="6">SAP-2</strain>
    </source>
</reference>
<dbReference type="SUPFAM" id="SSF102215">
    <property type="entry name" value="Creatininase"/>
    <property type="match status" value="1"/>
</dbReference>
<dbReference type="GO" id="GO:0016811">
    <property type="term" value="F:hydrolase activity, acting on carbon-nitrogen (but not peptide) bonds, in linear amides"/>
    <property type="evidence" value="ECO:0007669"/>
    <property type="project" value="TreeGrafter"/>
</dbReference>
<dbReference type="Proteomes" id="UP000705283">
    <property type="component" value="Unassembled WGS sequence"/>
</dbReference>
<name>A0AA40X4B3_9GAMM</name>
<evidence type="ECO:0000256" key="3">
    <source>
        <dbReference type="ARBA" id="ARBA00022801"/>
    </source>
</evidence>
<evidence type="ECO:0000256" key="1">
    <source>
        <dbReference type="ARBA" id="ARBA00001947"/>
    </source>
</evidence>
<comment type="similarity">
    <text evidence="5">Belongs to the creatininase superfamily.</text>
</comment>
<dbReference type="EMBL" id="MRWD01000013">
    <property type="protein sequence ID" value="ORJ21940.1"/>
    <property type="molecule type" value="Genomic_DNA"/>
</dbReference>
<reference evidence="6" key="4">
    <citation type="submission" date="2022-09" db="EMBL/GenBank/DDBJ databases">
        <title>Rouxiella aceris sp. nov., isolated from tree sap and emended description of the genus Rhouxiella.</title>
        <authorList>
            <person name="Kim I.S."/>
        </authorList>
    </citation>
    <scope>NUCLEOTIDE SEQUENCE</scope>
    <source>
        <strain evidence="6">SAP-2</strain>
    </source>
</reference>
<reference evidence="7" key="1">
    <citation type="submission" date="2016-12" db="EMBL/GenBank/DDBJ databases">
        <authorList>
            <person name="Le Fleche-Mateos A."/>
        </authorList>
    </citation>
    <scope>NUCLEOTIDE SEQUENCE</scope>
    <source>
        <strain evidence="7">213</strain>
    </source>
</reference>
<dbReference type="GO" id="GO:0009231">
    <property type="term" value="P:riboflavin biosynthetic process"/>
    <property type="evidence" value="ECO:0007669"/>
    <property type="project" value="TreeGrafter"/>
</dbReference>
<evidence type="ECO:0000313" key="8">
    <source>
        <dbReference type="Proteomes" id="UP000192722"/>
    </source>
</evidence>
<gene>
    <name evidence="7" type="ORF">BS639_07355</name>
    <name evidence="6" type="ORF">ITX54_16755</name>
</gene>
<dbReference type="Pfam" id="PF02633">
    <property type="entry name" value="Creatininase"/>
    <property type="match status" value="1"/>
</dbReference>
<keyword evidence="3" id="KW-0378">Hydrolase</keyword>
<evidence type="ECO:0000256" key="4">
    <source>
        <dbReference type="ARBA" id="ARBA00022833"/>
    </source>
</evidence>
<dbReference type="InterPro" id="IPR024087">
    <property type="entry name" value="Creatininase-like_sf"/>
</dbReference>
<organism evidence="6 9">
    <name type="scientific">Rouxiella silvae</name>
    <dbReference type="NCBI Taxonomy" id="1646373"/>
    <lineage>
        <taxon>Bacteria</taxon>
        <taxon>Pseudomonadati</taxon>
        <taxon>Pseudomonadota</taxon>
        <taxon>Gammaproteobacteria</taxon>
        <taxon>Enterobacterales</taxon>
        <taxon>Yersiniaceae</taxon>
        <taxon>Rouxiella</taxon>
    </lineage>
</organism>
<keyword evidence="4" id="KW-0862">Zinc</keyword>
<sequence>MKMPSSRWWWDLSTLEFSQLDMENVVVILPIGAVEQHGPHLPVRVDAAINAGIVARAVTLLPADQPALVLPALPIGKSDEHLEYPGTLTLPFEVLAKVWFEVAKSAWRAGARRIIFWNSHGGQPQLMDIVCRQLRVELGMLAVGASWFATIDSSDLYCANELEFGIHGGESETSVMLHLHPELVAMERAENFVSAAEALAEKGGILTPEGGVGFGWQAQDLHPAGVTGNAAAADAARGEEQVERAARALVSLVGEVAQYPLSALNQKTRFNDK</sequence>
<reference evidence="7 8" key="2">
    <citation type="journal article" date="2017" name="Int. J. Syst. Evol. Microbiol.">
        <title>Rouxiella badensis sp. nov. and Rouxiella silvae sp. nov. isolated from peat bog soil in Germany and emendation of the genus description.</title>
        <authorList>
            <person name="Le Fleche-Mateos A."/>
            <person name="Kugler J.H."/>
            <person name="Hansen S.H."/>
            <person name="Syldatk C."/>
            <person name="Hausmann R."/>
            <person name="Lomprez F."/>
            <person name="Vandenbogaert M."/>
            <person name="Manuguerra J.C."/>
            <person name="Grimont P.A."/>
        </authorList>
    </citation>
    <scope>NUCLEOTIDE SEQUENCE [LARGE SCALE GENOMIC DNA]</scope>
    <source>
        <strain evidence="7 8">213</strain>
    </source>
</reference>
<dbReference type="EMBL" id="JADMKS010000007">
    <property type="protein sequence ID" value="MBF6638318.1"/>
    <property type="molecule type" value="Genomic_DNA"/>
</dbReference>
<proteinExistence type="inferred from homology"/>
<evidence type="ECO:0000313" key="7">
    <source>
        <dbReference type="EMBL" id="ORJ21940.1"/>
    </source>
</evidence>
<accession>A0AA40X4B3</accession>
<dbReference type="Proteomes" id="UP000192722">
    <property type="component" value="Unassembled WGS sequence"/>
</dbReference>
<dbReference type="GO" id="GO:0046872">
    <property type="term" value="F:metal ion binding"/>
    <property type="evidence" value="ECO:0007669"/>
    <property type="project" value="UniProtKB-KW"/>
</dbReference>
<dbReference type="InterPro" id="IPR003785">
    <property type="entry name" value="Creatininase/forma_Hydrolase"/>
</dbReference>
<protein>
    <submittedName>
        <fullName evidence="6 7">Creatininase</fullName>
    </submittedName>
</protein>
<dbReference type="RefSeq" id="WP_084982703.1">
    <property type="nucleotide sequence ID" value="NZ_CBCSCF010000015.1"/>
</dbReference>
<evidence type="ECO:0000256" key="5">
    <source>
        <dbReference type="ARBA" id="ARBA00024029"/>
    </source>
</evidence>
<keyword evidence="8" id="KW-1185">Reference proteome</keyword>
<comment type="caution">
    <text evidence="6">The sequence shown here is derived from an EMBL/GenBank/DDBJ whole genome shotgun (WGS) entry which is preliminary data.</text>
</comment>
<dbReference type="AlphaFoldDB" id="A0AA40X4B3"/>
<evidence type="ECO:0000313" key="9">
    <source>
        <dbReference type="Proteomes" id="UP000705283"/>
    </source>
</evidence>
<comment type="cofactor">
    <cofactor evidence="1">
        <name>Zn(2+)</name>
        <dbReference type="ChEBI" id="CHEBI:29105"/>
    </cofactor>
</comment>
<keyword evidence="2" id="KW-0479">Metal-binding</keyword>
<dbReference type="PANTHER" id="PTHR35005">
    <property type="entry name" value="3-DEHYDRO-SCYLLO-INOSOSE HYDROLASE"/>
    <property type="match status" value="1"/>
</dbReference>
<evidence type="ECO:0000256" key="2">
    <source>
        <dbReference type="ARBA" id="ARBA00022723"/>
    </source>
</evidence>
<dbReference type="Gene3D" id="3.40.50.10310">
    <property type="entry name" value="Creatininase"/>
    <property type="match status" value="1"/>
</dbReference>
<evidence type="ECO:0000313" key="6">
    <source>
        <dbReference type="EMBL" id="MBF6638318.1"/>
    </source>
</evidence>